<sequence>MKSVCVLFDLDGTLVDSEAICNQALLDLLPDLNKPIGDLIKYYRGKKLSVIFNEIEASIGRRLPVDFEQAYRSRVSELFAIDLEPIPGVVAMLDSLPLPKCVVSNGPAHKIHQALKRTGIDGHFIGRVFSAYDVGLWKPDPGLLLHAARMIGAAPNRCAVVEDSEVGIEAALQAGMKAFHYVPDKDAACHKGSVPFFEMSQLNELLKQSLQ</sequence>
<name>A0ABX7K9L8_9PSED</name>
<gene>
    <name evidence="5" type="ORF">JTY93_27910</name>
</gene>
<comment type="similarity">
    <text evidence="2">Belongs to the HAD-like hydrolase superfamily. CbbY/CbbZ/Gph/YieH family.</text>
</comment>
<keyword evidence="3" id="KW-0479">Metal-binding</keyword>
<dbReference type="InterPro" id="IPR036412">
    <property type="entry name" value="HAD-like_sf"/>
</dbReference>
<dbReference type="Pfam" id="PF00702">
    <property type="entry name" value="Hydrolase"/>
    <property type="match status" value="1"/>
</dbReference>
<keyword evidence="4" id="KW-0460">Magnesium</keyword>
<dbReference type="InterPro" id="IPR023214">
    <property type="entry name" value="HAD_sf"/>
</dbReference>
<keyword evidence="5" id="KW-0378">Hydrolase</keyword>
<dbReference type="Proteomes" id="UP000663249">
    <property type="component" value="Plasmid pSDM007"/>
</dbReference>
<dbReference type="RefSeq" id="WP_089551197.1">
    <property type="nucleotide sequence ID" value="NZ_JAFFTG010000040.1"/>
</dbReference>
<evidence type="ECO:0000313" key="6">
    <source>
        <dbReference type="Proteomes" id="UP000663249"/>
    </source>
</evidence>
<evidence type="ECO:0000256" key="1">
    <source>
        <dbReference type="ARBA" id="ARBA00001946"/>
    </source>
</evidence>
<protein>
    <submittedName>
        <fullName evidence="5">HAD-IA family hydrolase</fullName>
    </submittedName>
</protein>
<dbReference type="PRINTS" id="PR00413">
    <property type="entry name" value="HADHALOGNASE"/>
</dbReference>
<dbReference type="NCBIfam" id="TIGR01509">
    <property type="entry name" value="HAD-SF-IA-v3"/>
    <property type="match status" value="1"/>
</dbReference>
<dbReference type="SUPFAM" id="SSF56784">
    <property type="entry name" value="HAD-like"/>
    <property type="match status" value="1"/>
</dbReference>
<dbReference type="PANTHER" id="PTHR46193">
    <property type="entry name" value="6-PHOSPHOGLUCONATE PHOSPHATASE"/>
    <property type="match status" value="1"/>
</dbReference>
<dbReference type="SFLD" id="SFLDG01129">
    <property type="entry name" value="C1.5:_HAD__Beta-PGM__Phosphata"/>
    <property type="match status" value="1"/>
</dbReference>
<dbReference type="InterPro" id="IPR051600">
    <property type="entry name" value="Beta-PGM-like"/>
</dbReference>
<evidence type="ECO:0000256" key="3">
    <source>
        <dbReference type="ARBA" id="ARBA00022723"/>
    </source>
</evidence>
<keyword evidence="5" id="KW-0614">Plasmid</keyword>
<dbReference type="Gene3D" id="1.10.150.240">
    <property type="entry name" value="Putative phosphatase, domain 2"/>
    <property type="match status" value="1"/>
</dbReference>
<dbReference type="EMBL" id="CP070507">
    <property type="protein sequence ID" value="QSB42636.1"/>
    <property type="molecule type" value="Genomic_DNA"/>
</dbReference>
<organism evidence="5 6">
    <name type="scientific">Pseudomonas hygromyciniae</name>
    <dbReference type="NCBI Taxonomy" id="2812000"/>
    <lineage>
        <taxon>Bacteria</taxon>
        <taxon>Pseudomonadati</taxon>
        <taxon>Pseudomonadota</taxon>
        <taxon>Gammaproteobacteria</taxon>
        <taxon>Pseudomonadales</taxon>
        <taxon>Pseudomonadaceae</taxon>
        <taxon>Pseudomonas</taxon>
    </lineage>
</organism>
<reference evidence="5 6" key="1">
    <citation type="submission" date="2021-02" db="EMBL/GenBank/DDBJ databases">
        <title>Genomic and phenotypic characterization of Pseudomonas hygromyciniae, a novel bacterial species discovered from a commercially purchased antibiotic vial.</title>
        <authorList>
            <person name="Turner T.L."/>
            <person name="Mitra S.D."/>
            <person name="Kochan T.J."/>
            <person name="Pincus N.B."/>
            <person name="Lebrun-Corbin M."/>
            <person name="Cheung B."/>
            <person name="Gatesy S.W."/>
            <person name="Afzal T."/>
            <person name="Ozer E.A."/>
            <person name="Hauser A.R."/>
        </authorList>
    </citation>
    <scope>NUCLEOTIDE SEQUENCE [LARGE SCALE GENOMIC DNA]</scope>
    <source>
        <strain evidence="5 6">SDM007</strain>
        <plasmid evidence="5 6">pSDM007</plasmid>
    </source>
</reference>
<dbReference type="GO" id="GO:0016787">
    <property type="term" value="F:hydrolase activity"/>
    <property type="evidence" value="ECO:0007669"/>
    <property type="project" value="UniProtKB-KW"/>
</dbReference>
<dbReference type="PANTHER" id="PTHR46193:SF10">
    <property type="entry name" value="6-PHOSPHOGLUCONATE PHOSPHATASE"/>
    <property type="match status" value="1"/>
</dbReference>
<keyword evidence="6" id="KW-1185">Reference proteome</keyword>
<evidence type="ECO:0000313" key="5">
    <source>
        <dbReference type="EMBL" id="QSB42636.1"/>
    </source>
</evidence>
<dbReference type="InterPro" id="IPR006439">
    <property type="entry name" value="HAD-SF_hydro_IA"/>
</dbReference>
<dbReference type="Gene3D" id="3.40.50.1000">
    <property type="entry name" value="HAD superfamily/HAD-like"/>
    <property type="match status" value="1"/>
</dbReference>
<proteinExistence type="inferred from homology"/>
<geneLocation type="plasmid" evidence="5 6">
    <name>pSDM007</name>
</geneLocation>
<evidence type="ECO:0000256" key="4">
    <source>
        <dbReference type="ARBA" id="ARBA00022842"/>
    </source>
</evidence>
<dbReference type="CDD" id="cd07526">
    <property type="entry name" value="HAD_BPGM_like"/>
    <property type="match status" value="1"/>
</dbReference>
<dbReference type="SFLD" id="SFLDS00003">
    <property type="entry name" value="Haloacid_Dehalogenase"/>
    <property type="match status" value="1"/>
</dbReference>
<accession>A0ABX7K9L8</accession>
<evidence type="ECO:0000256" key="2">
    <source>
        <dbReference type="ARBA" id="ARBA00006171"/>
    </source>
</evidence>
<dbReference type="InterPro" id="IPR023198">
    <property type="entry name" value="PGP-like_dom2"/>
</dbReference>
<comment type="cofactor">
    <cofactor evidence="1">
        <name>Mg(2+)</name>
        <dbReference type="ChEBI" id="CHEBI:18420"/>
    </cofactor>
</comment>